<evidence type="ECO:0000313" key="1">
    <source>
        <dbReference type="EMBL" id="KYN09438.1"/>
    </source>
</evidence>
<gene>
    <name evidence="1" type="ORF">ALC57_18444</name>
</gene>
<dbReference type="STRING" id="471704.A0A151IRS7"/>
<dbReference type="Proteomes" id="UP000078492">
    <property type="component" value="Unassembled WGS sequence"/>
</dbReference>
<dbReference type="AlphaFoldDB" id="A0A151IRS7"/>
<reference evidence="1 2" key="1">
    <citation type="submission" date="2015-09" db="EMBL/GenBank/DDBJ databases">
        <title>Trachymyrmex cornetzi WGS genome.</title>
        <authorList>
            <person name="Nygaard S."/>
            <person name="Hu H."/>
            <person name="Boomsma J."/>
            <person name="Zhang G."/>
        </authorList>
    </citation>
    <scope>NUCLEOTIDE SEQUENCE [LARGE SCALE GENOMIC DNA]</scope>
    <source>
        <strain evidence="1">Tcor2-1</strain>
        <tissue evidence="1">Whole body</tissue>
    </source>
</reference>
<keyword evidence="2" id="KW-1185">Reference proteome</keyword>
<proteinExistence type="predicted"/>
<protein>
    <submittedName>
        <fullName evidence="1">Uncharacterized protein</fullName>
    </submittedName>
</protein>
<evidence type="ECO:0000313" key="2">
    <source>
        <dbReference type="Proteomes" id="UP000078492"/>
    </source>
</evidence>
<accession>A0A151IRS7</accession>
<name>A0A151IRS7_9HYME</name>
<sequence length="268" mass="31264">MPFGRQLKCYVCNVEGRAQQMPRIGEDEDKQQIALSRRSANNLPNMNIENDIRLCFNCNQSIQNEIAAIQADPTCLRLNVLIQRGSHAYIICNAVNDVHRISTECRVHVFAQNNIYVPENVRSSRPRLEDADMLTDEEFKCLFPVSKQQFEDILTFCSIRHVSRKDVMIFLCKIRQGLADEFLKIIFNYSSRYILNRYYPLIHMQEATVEVAREILQRAQTANVVQARVEVNNLRNRHAQWQRLNNQVPDFPQLNVDYLRDITVYLSG</sequence>
<dbReference type="EMBL" id="KQ981108">
    <property type="protein sequence ID" value="KYN09438.1"/>
    <property type="molecule type" value="Genomic_DNA"/>
</dbReference>
<organism evidence="1 2">
    <name type="scientific">Trachymyrmex cornetzi</name>
    <dbReference type="NCBI Taxonomy" id="471704"/>
    <lineage>
        <taxon>Eukaryota</taxon>
        <taxon>Metazoa</taxon>
        <taxon>Ecdysozoa</taxon>
        <taxon>Arthropoda</taxon>
        <taxon>Hexapoda</taxon>
        <taxon>Insecta</taxon>
        <taxon>Pterygota</taxon>
        <taxon>Neoptera</taxon>
        <taxon>Endopterygota</taxon>
        <taxon>Hymenoptera</taxon>
        <taxon>Apocrita</taxon>
        <taxon>Aculeata</taxon>
        <taxon>Formicoidea</taxon>
        <taxon>Formicidae</taxon>
        <taxon>Myrmicinae</taxon>
        <taxon>Trachymyrmex</taxon>
    </lineage>
</organism>